<evidence type="ECO:0000259" key="4">
    <source>
        <dbReference type="Pfam" id="PF01420"/>
    </source>
</evidence>
<comment type="similarity">
    <text evidence="1">Belongs to the type-I restriction system S methylase family.</text>
</comment>
<dbReference type="AlphaFoldDB" id="A0A429ZQ68"/>
<dbReference type="OrthoDB" id="5679005at2"/>
<dbReference type="GO" id="GO:0003677">
    <property type="term" value="F:DNA binding"/>
    <property type="evidence" value="ECO:0007669"/>
    <property type="project" value="UniProtKB-KW"/>
</dbReference>
<keyword evidence="6" id="KW-1185">Reference proteome</keyword>
<dbReference type="CDD" id="cd16961">
    <property type="entry name" value="RMtype1_S_TRD-CR_like"/>
    <property type="match status" value="1"/>
</dbReference>
<evidence type="ECO:0000256" key="3">
    <source>
        <dbReference type="ARBA" id="ARBA00023125"/>
    </source>
</evidence>
<evidence type="ECO:0000313" key="6">
    <source>
        <dbReference type="Proteomes" id="UP000288490"/>
    </source>
</evidence>
<evidence type="ECO:0000313" key="5">
    <source>
        <dbReference type="EMBL" id="RST95837.1"/>
    </source>
</evidence>
<dbReference type="InterPro" id="IPR044946">
    <property type="entry name" value="Restrct_endonuc_typeI_TRD_sf"/>
</dbReference>
<comment type="caution">
    <text evidence="5">The sequence shown here is derived from an EMBL/GenBank/DDBJ whole genome shotgun (WGS) entry which is preliminary data.</text>
</comment>
<organism evidence="5 6">
    <name type="scientific">Vagococcus bubulae</name>
    <dbReference type="NCBI Taxonomy" id="1977868"/>
    <lineage>
        <taxon>Bacteria</taxon>
        <taxon>Bacillati</taxon>
        <taxon>Bacillota</taxon>
        <taxon>Bacilli</taxon>
        <taxon>Lactobacillales</taxon>
        <taxon>Enterococcaceae</taxon>
        <taxon>Vagococcus</taxon>
    </lineage>
</organism>
<dbReference type="Gene3D" id="3.90.220.20">
    <property type="entry name" value="DNA methylase specificity domains"/>
    <property type="match status" value="1"/>
</dbReference>
<dbReference type="GO" id="GO:0009307">
    <property type="term" value="P:DNA restriction-modification system"/>
    <property type="evidence" value="ECO:0007669"/>
    <property type="project" value="UniProtKB-KW"/>
</dbReference>
<reference evidence="5 6" key="1">
    <citation type="submission" date="2017-05" db="EMBL/GenBank/DDBJ databases">
        <title>Vagococcus spp. assemblies.</title>
        <authorList>
            <person name="Gulvik C.A."/>
        </authorList>
    </citation>
    <scope>NUCLEOTIDE SEQUENCE [LARGE SCALE GENOMIC DNA]</scope>
    <source>
        <strain evidence="5 6">SS1994</strain>
    </source>
</reference>
<dbReference type="PANTHER" id="PTHR30408:SF12">
    <property type="entry name" value="TYPE I RESTRICTION ENZYME MJAVIII SPECIFICITY SUBUNIT"/>
    <property type="match status" value="1"/>
</dbReference>
<dbReference type="Proteomes" id="UP000288490">
    <property type="component" value="Unassembled WGS sequence"/>
</dbReference>
<gene>
    <name evidence="5" type="ORF">CBF36_01330</name>
</gene>
<keyword evidence="3" id="KW-0238">DNA-binding</keyword>
<dbReference type="Pfam" id="PF01420">
    <property type="entry name" value="Methylase_S"/>
    <property type="match status" value="1"/>
</dbReference>
<feature type="domain" description="Type I restriction modification DNA specificity" evidence="4">
    <location>
        <begin position="15"/>
        <end position="167"/>
    </location>
</feature>
<dbReference type="RefSeq" id="WP_125955937.1">
    <property type="nucleotide sequence ID" value="NZ_JAQEJV010000002.1"/>
</dbReference>
<proteinExistence type="inferred from homology"/>
<dbReference type="SUPFAM" id="SSF116734">
    <property type="entry name" value="DNA methylase specificity domain"/>
    <property type="match status" value="1"/>
</dbReference>
<dbReference type="InterPro" id="IPR052021">
    <property type="entry name" value="Type-I_RS_S_subunit"/>
</dbReference>
<evidence type="ECO:0000256" key="1">
    <source>
        <dbReference type="ARBA" id="ARBA00010923"/>
    </source>
</evidence>
<evidence type="ECO:0000256" key="2">
    <source>
        <dbReference type="ARBA" id="ARBA00022747"/>
    </source>
</evidence>
<dbReference type="PANTHER" id="PTHR30408">
    <property type="entry name" value="TYPE-1 RESTRICTION ENZYME ECOKI SPECIFICITY PROTEIN"/>
    <property type="match status" value="1"/>
</dbReference>
<protein>
    <recommendedName>
        <fullName evidence="4">Type I restriction modification DNA specificity domain-containing protein</fullName>
    </recommendedName>
</protein>
<dbReference type="EMBL" id="NGJT01000002">
    <property type="protein sequence ID" value="RST95837.1"/>
    <property type="molecule type" value="Genomic_DNA"/>
</dbReference>
<keyword evidence="2" id="KW-0680">Restriction system</keyword>
<name>A0A429ZQ68_9ENTE</name>
<sequence length="187" mass="21844">MKLKKVLSMKLGLNLSRQKDKEDIPIYTNKDMLDDLEQIEVDKPEEAIIPFEDGTHTVHSGDVVYNFINSMCGIVSQKHDGKSINQNFAKIIFDDKHIDSKFICYLLNESSEIEKQKFISLQGSIIKKLSPSVIYEFDVRLPDLEQQQLIGNLYFDWLKRQALIKKEQELEDKMMKEMLNKLTIMEK</sequence>
<dbReference type="InterPro" id="IPR000055">
    <property type="entry name" value="Restrct_endonuc_typeI_TRD"/>
</dbReference>
<accession>A0A429ZQ68</accession>